<reference evidence="3 4" key="1">
    <citation type="submission" date="2020-08" db="EMBL/GenBank/DDBJ databases">
        <title>Genomic Encyclopedia of Type Strains, Phase IV (KMG-IV): sequencing the most valuable type-strain genomes for metagenomic binning, comparative biology and taxonomic classification.</title>
        <authorList>
            <person name="Goeker M."/>
        </authorList>
    </citation>
    <scope>NUCLEOTIDE SEQUENCE [LARGE SCALE GENOMIC DNA]</scope>
    <source>
        <strain evidence="3 4">DSM 103737</strain>
    </source>
</reference>
<keyword evidence="1" id="KW-0472">Membrane</keyword>
<keyword evidence="4" id="KW-1185">Reference proteome</keyword>
<dbReference type="AlphaFoldDB" id="A0A840BS74"/>
<dbReference type="RefSeq" id="WP_183316015.1">
    <property type="nucleotide sequence ID" value="NZ_JACIEN010000001.1"/>
</dbReference>
<dbReference type="Proteomes" id="UP000577362">
    <property type="component" value="Unassembled WGS sequence"/>
</dbReference>
<evidence type="ECO:0000313" key="4">
    <source>
        <dbReference type="Proteomes" id="UP000577362"/>
    </source>
</evidence>
<protein>
    <recommendedName>
        <fullName evidence="2">DUF1468 domain-containing protein</fullName>
    </recommendedName>
</protein>
<evidence type="ECO:0000259" key="2">
    <source>
        <dbReference type="Pfam" id="PF07331"/>
    </source>
</evidence>
<dbReference type="EMBL" id="JACIEN010000001">
    <property type="protein sequence ID" value="MBB4016245.1"/>
    <property type="molecule type" value="Genomic_DNA"/>
</dbReference>
<feature type="transmembrane region" description="Helical" evidence="1">
    <location>
        <begin position="59"/>
        <end position="76"/>
    </location>
</feature>
<feature type="transmembrane region" description="Helical" evidence="1">
    <location>
        <begin position="20"/>
        <end position="38"/>
    </location>
</feature>
<accession>A0A840BS74</accession>
<keyword evidence="1" id="KW-1133">Transmembrane helix</keyword>
<evidence type="ECO:0000313" key="3">
    <source>
        <dbReference type="EMBL" id="MBB4016245.1"/>
    </source>
</evidence>
<feature type="transmembrane region" description="Helical" evidence="1">
    <location>
        <begin position="88"/>
        <end position="107"/>
    </location>
</feature>
<sequence length="141" mass="15576">MSAPSLLDVTIDFSTSHLVFPTIVGTLLVLMGAVLAVARRHEIRAALAGGIGWPTDMDGLRFFGTLVLTAVYFLAMNEIGWRWPNRGFGFLSASMPFLFAMSVLYLHERSRRHLMLAAVVAVLAPLVAWLVLFRLFDVSLP</sequence>
<comment type="caution">
    <text evidence="3">The sequence shown here is derived from an EMBL/GenBank/DDBJ whole genome shotgun (WGS) entry which is preliminary data.</text>
</comment>
<organism evidence="3 4">
    <name type="scientific">Chelatococcus caeni</name>
    <dbReference type="NCBI Taxonomy" id="1348468"/>
    <lineage>
        <taxon>Bacteria</taxon>
        <taxon>Pseudomonadati</taxon>
        <taxon>Pseudomonadota</taxon>
        <taxon>Alphaproteobacteria</taxon>
        <taxon>Hyphomicrobiales</taxon>
        <taxon>Chelatococcaceae</taxon>
        <taxon>Chelatococcus</taxon>
    </lineage>
</organism>
<feature type="transmembrane region" description="Helical" evidence="1">
    <location>
        <begin position="114"/>
        <end position="136"/>
    </location>
</feature>
<gene>
    <name evidence="3" type="ORF">GGR16_001251</name>
</gene>
<evidence type="ECO:0000256" key="1">
    <source>
        <dbReference type="SAM" id="Phobius"/>
    </source>
</evidence>
<name>A0A840BS74_9HYPH</name>
<proteinExistence type="predicted"/>
<keyword evidence="1" id="KW-0812">Transmembrane</keyword>
<feature type="domain" description="DUF1468" evidence="2">
    <location>
        <begin position="19"/>
        <end position="141"/>
    </location>
</feature>
<dbReference type="InterPro" id="IPR009936">
    <property type="entry name" value="DUF1468"/>
</dbReference>
<dbReference type="Pfam" id="PF07331">
    <property type="entry name" value="TctB"/>
    <property type="match status" value="1"/>
</dbReference>